<evidence type="ECO:0000256" key="1">
    <source>
        <dbReference type="ARBA" id="ARBA00012368"/>
    </source>
</evidence>
<feature type="domain" description="EF-hand" evidence="7">
    <location>
        <begin position="298"/>
        <end position="333"/>
    </location>
</feature>
<dbReference type="SUPFAM" id="SSF50729">
    <property type="entry name" value="PH domain-like"/>
    <property type="match status" value="1"/>
</dbReference>
<dbReference type="InterPro" id="IPR000909">
    <property type="entry name" value="PLipase_C_PInositol-sp_X_dom"/>
</dbReference>
<dbReference type="Pfam" id="PF00388">
    <property type="entry name" value="PI-PLC-X"/>
    <property type="match status" value="1"/>
</dbReference>
<dbReference type="SMART" id="SM00148">
    <property type="entry name" value="PLCXc"/>
    <property type="match status" value="1"/>
</dbReference>
<dbReference type="InterPro" id="IPR011993">
    <property type="entry name" value="PH-like_dom_sf"/>
</dbReference>
<evidence type="ECO:0000256" key="3">
    <source>
        <dbReference type="ARBA" id="ARBA00022963"/>
    </source>
</evidence>
<evidence type="ECO:0000256" key="4">
    <source>
        <dbReference type="ARBA" id="ARBA00023098"/>
    </source>
</evidence>
<dbReference type="EC" id="3.1.4.11" evidence="1 5"/>
<dbReference type="GO" id="GO:0005509">
    <property type="term" value="F:calcium ion binding"/>
    <property type="evidence" value="ECO:0007669"/>
    <property type="project" value="InterPro"/>
</dbReference>
<dbReference type="InterPro" id="IPR017946">
    <property type="entry name" value="PLC-like_Pdiesterase_TIM-brl"/>
</dbReference>
<comment type="caution">
    <text evidence="8">The sequence shown here is derived from an EMBL/GenBank/DDBJ whole genome shotgun (WGS) entry which is preliminary data.</text>
</comment>
<protein>
    <recommendedName>
        <fullName evidence="1 5">Phosphoinositide phospholipase C</fullName>
        <ecNumber evidence="1 5">3.1.4.11</ecNumber>
    </recommendedName>
</protein>
<dbReference type="SUPFAM" id="SSF51695">
    <property type="entry name" value="PLC-like phosphodiesterases"/>
    <property type="match status" value="1"/>
</dbReference>
<dbReference type="CDD" id="cd13360">
    <property type="entry name" value="PH_PLC_fungal"/>
    <property type="match status" value="1"/>
</dbReference>
<evidence type="ECO:0000259" key="7">
    <source>
        <dbReference type="PROSITE" id="PS50222"/>
    </source>
</evidence>
<comment type="catalytic activity">
    <reaction evidence="5">
        <text>a 1,2-diacyl-sn-glycero-3-phospho-(1D-myo-inositol-4,5-bisphosphate) + H2O = 1D-myo-inositol 1,4,5-trisphosphate + a 1,2-diacyl-sn-glycerol + H(+)</text>
        <dbReference type="Rhea" id="RHEA:33179"/>
        <dbReference type="ChEBI" id="CHEBI:15377"/>
        <dbReference type="ChEBI" id="CHEBI:15378"/>
        <dbReference type="ChEBI" id="CHEBI:17815"/>
        <dbReference type="ChEBI" id="CHEBI:58456"/>
        <dbReference type="ChEBI" id="CHEBI:203600"/>
        <dbReference type="EC" id="3.1.4.11"/>
    </reaction>
</comment>
<dbReference type="InterPro" id="IPR037755">
    <property type="entry name" value="Plc1_PH"/>
</dbReference>
<dbReference type="InterPro" id="IPR011992">
    <property type="entry name" value="EF-hand-dom_pair"/>
</dbReference>
<dbReference type="GO" id="GO:0016042">
    <property type="term" value="P:lipid catabolic process"/>
    <property type="evidence" value="ECO:0007669"/>
    <property type="project" value="UniProtKB-KW"/>
</dbReference>
<dbReference type="SUPFAM" id="SSF47473">
    <property type="entry name" value="EF-hand"/>
    <property type="match status" value="1"/>
</dbReference>
<accession>A0AAW0QZH7</accession>
<dbReference type="PRINTS" id="PR00390">
    <property type="entry name" value="PHPHLIPASEC"/>
</dbReference>
<reference evidence="8 9" key="1">
    <citation type="submission" date="2023-01" db="EMBL/GenBank/DDBJ databases">
        <title>Analysis of 21 Apiospora genomes using comparative genomics revels a genus with tremendous synthesis potential of carbohydrate active enzymes and secondary metabolites.</title>
        <authorList>
            <person name="Sorensen T."/>
        </authorList>
    </citation>
    <scope>NUCLEOTIDE SEQUENCE [LARGE SCALE GENOMIC DNA]</scope>
    <source>
        <strain evidence="8 9">CBS 117206</strain>
    </source>
</reference>
<dbReference type="GO" id="GO:0051209">
    <property type="term" value="P:release of sequestered calcium ion into cytosol"/>
    <property type="evidence" value="ECO:0007669"/>
    <property type="project" value="TreeGrafter"/>
</dbReference>
<dbReference type="AlphaFoldDB" id="A0AAW0QZH7"/>
<proteinExistence type="predicted"/>
<evidence type="ECO:0000313" key="8">
    <source>
        <dbReference type="EMBL" id="KAK8120382.1"/>
    </source>
</evidence>
<dbReference type="Gene3D" id="2.30.29.30">
    <property type="entry name" value="Pleckstrin-homology domain (PH domain)/Phosphotyrosine-binding domain (PTB)"/>
    <property type="match status" value="1"/>
</dbReference>
<name>A0AAW0QZH7_9PEZI</name>
<dbReference type="InterPro" id="IPR002048">
    <property type="entry name" value="EF_hand_dom"/>
</dbReference>
<evidence type="ECO:0000256" key="6">
    <source>
        <dbReference type="SAM" id="MobiDB-lite"/>
    </source>
</evidence>
<feature type="region of interest" description="Disordered" evidence="6">
    <location>
        <begin position="578"/>
        <end position="607"/>
    </location>
</feature>
<dbReference type="GO" id="GO:0004435">
    <property type="term" value="F:phosphatidylinositol-4,5-bisphosphate phospholipase C activity"/>
    <property type="evidence" value="ECO:0007669"/>
    <property type="project" value="UniProtKB-EC"/>
</dbReference>
<dbReference type="InterPro" id="IPR001192">
    <property type="entry name" value="PI-PLC_fam"/>
</dbReference>
<dbReference type="EMBL" id="JAQQWP010000004">
    <property type="protein sequence ID" value="KAK8120382.1"/>
    <property type="molecule type" value="Genomic_DNA"/>
</dbReference>
<evidence type="ECO:0000313" key="9">
    <source>
        <dbReference type="Proteomes" id="UP001392437"/>
    </source>
</evidence>
<keyword evidence="2 5" id="KW-0378">Hydrolase</keyword>
<organism evidence="8 9">
    <name type="scientific">Apiospora kogelbergensis</name>
    <dbReference type="NCBI Taxonomy" id="1337665"/>
    <lineage>
        <taxon>Eukaryota</taxon>
        <taxon>Fungi</taxon>
        <taxon>Dikarya</taxon>
        <taxon>Ascomycota</taxon>
        <taxon>Pezizomycotina</taxon>
        <taxon>Sordariomycetes</taxon>
        <taxon>Xylariomycetidae</taxon>
        <taxon>Amphisphaeriales</taxon>
        <taxon>Apiosporaceae</taxon>
        <taxon>Apiospora</taxon>
    </lineage>
</organism>
<dbReference type="PANTHER" id="PTHR10336:SF36">
    <property type="entry name" value="1-PHOSPHATIDYLINOSITOL 4,5-BISPHOSPHATE PHOSPHODIESTERASE BETA-4"/>
    <property type="match status" value="1"/>
</dbReference>
<dbReference type="PROSITE" id="PS50222">
    <property type="entry name" value="EF_HAND_2"/>
    <property type="match status" value="1"/>
</dbReference>
<dbReference type="PROSITE" id="PS50007">
    <property type="entry name" value="PIPLC_X_DOMAIN"/>
    <property type="match status" value="1"/>
</dbReference>
<keyword evidence="9" id="KW-1185">Reference proteome</keyword>
<feature type="compositionally biased region" description="Polar residues" evidence="6">
    <location>
        <begin position="643"/>
        <end position="667"/>
    </location>
</feature>
<dbReference type="Proteomes" id="UP001392437">
    <property type="component" value="Unassembled WGS sequence"/>
</dbReference>
<dbReference type="GO" id="GO:0048015">
    <property type="term" value="P:phosphatidylinositol-mediated signaling"/>
    <property type="evidence" value="ECO:0007669"/>
    <property type="project" value="TreeGrafter"/>
</dbReference>
<evidence type="ECO:0000256" key="5">
    <source>
        <dbReference type="RuleBase" id="RU361133"/>
    </source>
</evidence>
<feature type="compositionally biased region" description="Polar residues" evidence="6">
    <location>
        <begin position="1"/>
        <end position="11"/>
    </location>
</feature>
<keyword evidence="4 5" id="KW-0443">Lipid metabolism</keyword>
<dbReference type="PANTHER" id="PTHR10336">
    <property type="entry name" value="PHOSPHOINOSITIDE-SPECIFIC PHOSPHOLIPASE C FAMILY PROTEIN"/>
    <property type="match status" value="1"/>
</dbReference>
<keyword evidence="3 5" id="KW-0442">Lipid degradation</keyword>
<gene>
    <name evidence="8" type="ORF">PG999_004502</name>
</gene>
<feature type="region of interest" description="Disordered" evidence="6">
    <location>
        <begin position="643"/>
        <end position="668"/>
    </location>
</feature>
<feature type="region of interest" description="Disordered" evidence="6">
    <location>
        <begin position="1"/>
        <end position="27"/>
    </location>
</feature>
<evidence type="ECO:0000256" key="2">
    <source>
        <dbReference type="ARBA" id="ARBA00022801"/>
    </source>
</evidence>
<dbReference type="Gene3D" id="3.20.20.190">
    <property type="entry name" value="Phosphatidylinositol (PI) phosphodiesterase"/>
    <property type="match status" value="1"/>
</dbReference>
<sequence>MNPSVTPSANSVAEVLQSREKDSKGGLMRRLSRRAKKLAPRRQSSVILTGRDGTIGPVILRRRSDSNNTAPAETVFYSDSADAFTDERDEYNALGLMNGSLRKVSLTSNPCSKTGSWSPVGAYAGPVIPLALVKGTSIFKVSKKRKYKKIFLVLDLEAAKITWDKSHPSKSIYIDDIKEIRVGSDIRQYRLDHEVTESEEARFFSIFYAVADKSKSKVMHLISEDEETFDNWVNALDSISKHRQDLMTSLMSFNEKAIRAYWASEMTKQFEGRPHSIDDEEIEFSGVERVCHNLHIHISPEQLQSKFTLADATKTGCLTYGEFQLFVREMKCREDICAVYRGAATTDVETGMTWPEFVTFLRETQGEDVEDDPRGWEATFIRFARGASPSDGESRDGETSLPPMTEQAFAAYLTSAYNLPLTREPAGCSLDRPLHEYFISSSHNTYLLGRQVADLSSVEGYITALAKGCRSIEIDCWDGPDGQPQVLHGYAMTNAISFREVINIVHKYAFVASPFPLLVSLEVHCNNEQQVIMSDIMKEIFGNRLIIAPLDSSSDKLPSPSQLKHRVLIKVKAAALSVDEPQKGRTPSSTGRRRGNNLTSPYAKPAAADDEAVPAMYVSNSPLLNPREPSRLRVGKRYNTITESEVQETVSSNTSDNDSGSEGTPNKKTSKVVAALGDLGVYFTGVKFNGFAALDGKVPFHILTLVTGPCSMRQNRVENR</sequence>